<organism evidence="1">
    <name type="scientific">marine metagenome</name>
    <dbReference type="NCBI Taxonomy" id="408172"/>
    <lineage>
        <taxon>unclassified sequences</taxon>
        <taxon>metagenomes</taxon>
        <taxon>ecological metagenomes</taxon>
    </lineage>
</organism>
<dbReference type="PANTHER" id="PTHR35532:SF5">
    <property type="entry name" value="CARBOHYDRATE-BINDING DOMAIN-CONTAINING PROTEIN"/>
    <property type="match status" value="1"/>
</dbReference>
<evidence type="ECO:0000313" key="1">
    <source>
        <dbReference type="EMBL" id="SVA45551.1"/>
    </source>
</evidence>
<name>A0A381VZM4_9ZZZZ</name>
<proteinExistence type="predicted"/>
<dbReference type="PANTHER" id="PTHR35532">
    <property type="entry name" value="SIMILAR TO POLYHYDROXYALKANOATE DEPOLYMERASE"/>
    <property type="match status" value="1"/>
</dbReference>
<dbReference type="EMBL" id="UINC01010220">
    <property type="protein sequence ID" value="SVA45551.1"/>
    <property type="molecule type" value="Genomic_DNA"/>
</dbReference>
<accession>A0A381VZM4</accession>
<gene>
    <name evidence="1" type="ORF">METZ01_LOCUS98405</name>
</gene>
<reference evidence="1" key="1">
    <citation type="submission" date="2018-05" db="EMBL/GenBank/DDBJ databases">
        <authorList>
            <person name="Lanie J.A."/>
            <person name="Ng W.-L."/>
            <person name="Kazmierczak K.M."/>
            <person name="Andrzejewski T.M."/>
            <person name="Davidsen T.M."/>
            <person name="Wayne K.J."/>
            <person name="Tettelin H."/>
            <person name="Glass J.I."/>
            <person name="Rusch D."/>
            <person name="Podicherti R."/>
            <person name="Tsui H.-C.T."/>
            <person name="Winkler M.E."/>
        </authorList>
    </citation>
    <scope>NUCLEOTIDE SEQUENCE</scope>
</reference>
<protein>
    <submittedName>
        <fullName evidence="1">Uncharacterized protein</fullName>
    </submittedName>
</protein>
<feature type="non-terminal residue" evidence="1">
    <location>
        <position position="73"/>
    </location>
</feature>
<sequence length="73" mass="8725">MRKVPKNQRAGMEWLINHMPEEDLKVIGSRFLLDNCKLAYEAREEYSWASEVPDSIFFEYVLPYASLNERREN</sequence>
<dbReference type="AlphaFoldDB" id="A0A381VZM4"/>